<dbReference type="RefSeq" id="WP_012021476.1">
    <property type="nucleotide sequence ID" value="NZ_CP008822.1"/>
</dbReference>
<dbReference type="Proteomes" id="UP000061362">
    <property type="component" value="Chromosome"/>
</dbReference>
<dbReference type="Proteomes" id="UP000068832">
    <property type="component" value="Chromosome"/>
</dbReference>
<dbReference type="GeneID" id="91756037"/>
<name>A0A088E6Q3_9CREN</name>
<sequence precursor="true">MVLILVVVAVTLTLTVSLLGFTLFKSYGSQSYVYVKGVPTLSENGGVLVLNLTLESMGTTTIRVESISVGNLVNTTTFVLPAGSTTALHVEFQGQGTSVLNSTLVKVTITTSSQLEPVIYTYAQVQG</sequence>
<reference evidence="9 10" key="2">
    <citation type="journal article" date="2015" name="Genome Announc.">
        <title>Complete Genome Sequences of Evolved Arsenate-Resistant Metallosphaera sedula Strains.</title>
        <authorList>
            <person name="Ai C."/>
            <person name="McCarthy S."/>
            <person name="Schackwitz W."/>
            <person name="Martin J."/>
            <person name="Lipzen A."/>
            <person name="Blum P."/>
        </authorList>
    </citation>
    <scope>NUCLEOTIDE SEQUENCE [LARGE SCALE GENOMIC DNA]</scope>
    <source>
        <strain evidence="4 10">ARS120-1</strain>
        <strain evidence="5 9">ARS120-2</strain>
        <strain evidence="2 12">ARS50-1</strain>
        <strain evidence="3 11">ARS50-2</strain>
    </source>
</reference>
<dbReference type="AlphaFoldDB" id="A0A088E6Q3"/>
<reference evidence="1 7" key="1">
    <citation type="journal article" date="2014" name="J. Bacteriol.">
        <title>Role of an Archaeal PitA Transporter in the Copper and Arsenic Resistance of Metallosphaera sedula, an Extreme Thermoacidophile.</title>
        <authorList>
            <person name="McCarthy S."/>
            <person name="Ai C."/>
            <person name="Wheaton G."/>
            <person name="Tevatia R."/>
            <person name="Eckrich V."/>
            <person name="Kelly R."/>
            <person name="Blum P."/>
        </authorList>
    </citation>
    <scope>NUCLEOTIDE SEQUENCE [LARGE SCALE GENOMIC DNA]</scope>
    <source>
        <strain evidence="1 7">CuR1</strain>
    </source>
</reference>
<dbReference type="Proteomes" id="UP000029084">
    <property type="component" value="Chromosome"/>
</dbReference>
<evidence type="ECO:0000313" key="12">
    <source>
        <dbReference type="Proteomes" id="UP000068832"/>
    </source>
</evidence>
<evidence type="ECO:0000313" key="3">
    <source>
        <dbReference type="EMBL" id="AKV76769.1"/>
    </source>
</evidence>
<evidence type="ECO:0000313" key="8">
    <source>
        <dbReference type="Proteomes" id="UP000056255"/>
    </source>
</evidence>
<evidence type="ECO:0000313" key="10">
    <source>
        <dbReference type="Proteomes" id="UP000062398"/>
    </source>
</evidence>
<organism evidence="1 7">
    <name type="scientific">Metallosphaera sedula</name>
    <dbReference type="NCBI Taxonomy" id="43687"/>
    <lineage>
        <taxon>Archaea</taxon>
        <taxon>Thermoproteota</taxon>
        <taxon>Thermoprotei</taxon>
        <taxon>Sulfolobales</taxon>
        <taxon>Sulfolobaceae</taxon>
        <taxon>Metallosphaera</taxon>
    </lineage>
</organism>
<evidence type="ECO:0000313" key="11">
    <source>
        <dbReference type="Proteomes" id="UP000062475"/>
    </source>
</evidence>
<dbReference type="EMBL" id="CP008822">
    <property type="protein sequence ID" value="AIM27673.1"/>
    <property type="molecule type" value="Genomic_DNA"/>
</dbReference>
<evidence type="ECO:0000313" key="7">
    <source>
        <dbReference type="Proteomes" id="UP000029084"/>
    </source>
</evidence>
<protein>
    <submittedName>
        <fullName evidence="1">Uncharacterized protein</fullName>
    </submittedName>
</protein>
<evidence type="ECO:0000313" key="1">
    <source>
        <dbReference type="EMBL" id="AIM27673.1"/>
    </source>
</evidence>
<proteinExistence type="predicted"/>
<reference evidence="6 8" key="3">
    <citation type="submission" date="2015-07" db="EMBL/GenBank/DDBJ databases">
        <title>Physiological, transcriptional responses and genome re-sequencing of acid resistant extremely thermoacidophilic Metallosphaera sedula SARC-M1.</title>
        <authorList>
            <person name="Ai C."/>
            <person name="McCarthy S."/>
            <person name="Eckrich V."/>
            <person name="Rudrappa D."/>
            <person name="Qiu G."/>
            <person name="Blum P."/>
        </authorList>
    </citation>
    <scope>NUCLEOTIDE SEQUENCE [LARGE SCALE GENOMIC DNA]</scope>
    <source>
        <strain evidence="6 8">SARC-M1</strain>
    </source>
</reference>
<dbReference type="OMA" id="HNDSVFV"/>
<dbReference type="EMBL" id="CP012174">
    <property type="protein sequence ID" value="AKV79020.1"/>
    <property type="molecule type" value="Genomic_DNA"/>
</dbReference>
<evidence type="ECO:0000313" key="4">
    <source>
        <dbReference type="EMBL" id="AKV79020.1"/>
    </source>
</evidence>
<evidence type="ECO:0000313" key="2">
    <source>
        <dbReference type="EMBL" id="AKV74530.1"/>
    </source>
</evidence>
<dbReference type="Proteomes" id="UP000062475">
    <property type="component" value="Chromosome"/>
</dbReference>
<dbReference type="Proteomes" id="UP000056255">
    <property type="component" value="Chromosome"/>
</dbReference>
<dbReference type="Proteomes" id="UP000062398">
    <property type="component" value="Chromosome"/>
</dbReference>
<dbReference type="EMBL" id="CP012175">
    <property type="protein sequence ID" value="AKV81265.1"/>
    <property type="molecule type" value="Genomic_DNA"/>
</dbReference>
<accession>A0A088E6Q3</accession>
<dbReference type="EMBL" id="CP012176">
    <property type="protein sequence ID" value="AKV83504.1"/>
    <property type="molecule type" value="Genomic_DNA"/>
</dbReference>
<dbReference type="EMBL" id="CP012173">
    <property type="protein sequence ID" value="AKV76769.1"/>
    <property type="molecule type" value="Genomic_DNA"/>
</dbReference>
<evidence type="ECO:0000313" key="6">
    <source>
        <dbReference type="EMBL" id="AKV83504.1"/>
    </source>
</evidence>
<evidence type="ECO:0000313" key="5">
    <source>
        <dbReference type="EMBL" id="AKV81265.1"/>
    </source>
</evidence>
<evidence type="ECO:0000313" key="9">
    <source>
        <dbReference type="Proteomes" id="UP000061362"/>
    </source>
</evidence>
<dbReference type="EMBL" id="CP012172">
    <property type="protein sequence ID" value="AKV74530.1"/>
    <property type="molecule type" value="Genomic_DNA"/>
</dbReference>
<gene>
    <name evidence="1" type="ORF">HA72_1533</name>
    <name evidence="2" type="ORF">MsedA_1555</name>
    <name evidence="3" type="ORF">MsedB_1557</name>
    <name evidence="4" type="ORF">MsedC_1555</name>
    <name evidence="5" type="ORF">MsedD_1556</name>
    <name evidence="6" type="ORF">MsedE_1561</name>
</gene>
<dbReference type="PATRIC" id="fig|43687.5.peg.1663"/>